<dbReference type="InterPro" id="IPR029069">
    <property type="entry name" value="HotDog_dom_sf"/>
</dbReference>
<keyword evidence="5" id="KW-1185">Reference proteome</keyword>
<comment type="similarity">
    <text evidence="1">Belongs to the thioesterase PaaI family.</text>
</comment>
<dbReference type="InterPro" id="IPR006683">
    <property type="entry name" value="Thioestr_dom"/>
</dbReference>
<dbReference type="InParanoid" id="A0A078B0T8"/>
<dbReference type="PANTHER" id="PTHR21660">
    <property type="entry name" value="THIOESTERASE SUPERFAMILY MEMBER-RELATED"/>
    <property type="match status" value="1"/>
</dbReference>
<gene>
    <name evidence="4" type="primary">Contig9513.g10174</name>
    <name evidence="4" type="ORF">STYLEM_17020</name>
</gene>
<dbReference type="InterPro" id="IPR039298">
    <property type="entry name" value="ACOT13"/>
</dbReference>
<dbReference type="PANTHER" id="PTHR21660:SF1">
    <property type="entry name" value="ACYL-COENZYME A THIOESTERASE 13"/>
    <property type="match status" value="1"/>
</dbReference>
<organism evidence="4 5">
    <name type="scientific">Stylonychia lemnae</name>
    <name type="common">Ciliate</name>
    <dbReference type="NCBI Taxonomy" id="5949"/>
    <lineage>
        <taxon>Eukaryota</taxon>
        <taxon>Sar</taxon>
        <taxon>Alveolata</taxon>
        <taxon>Ciliophora</taxon>
        <taxon>Intramacronucleata</taxon>
        <taxon>Spirotrichea</taxon>
        <taxon>Stichotrichia</taxon>
        <taxon>Sporadotrichida</taxon>
        <taxon>Oxytrichidae</taxon>
        <taxon>Stylonychinae</taxon>
        <taxon>Stylonychia</taxon>
    </lineage>
</organism>
<evidence type="ECO:0000259" key="3">
    <source>
        <dbReference type="Pfam" id="PF03061"/>
    </source>
</evidence>
<reference evidence="4 5" key="1">
    <citation type="submission" date="2014-06" db="EMBL/GenBank/DDBJ databases">
        <authorList>
            <person name="Swart Estienne"/>
        </authorList>
    </citation>
    <scope>NUCLEOTIDE SEQUENCE [LARGE SCALE GENOMIC DNA]</scope>
    <source>
        <strain evidence="4 5">130c</strain>
    </source>
</reference>
<dbReference type="GO" id="GO:0047617">
    <property type="term" value="F:fatty acyl-CoA hydrolase activity"/>
    <property type="evidence" value="ECO:0007669"/>
    <property type="project" value="InterPro"/>
</dbReference>
<keyword evidence="2" id="KW-0378">Hydrolase</keyword>
<evidence type="ECO:0000256" key="2">
    <source>
        <dbReference type="ARBA" id="ARBA00022801"/>
    </source>
</evidence>
<evidence type="ECO:0000313" key="5">
    <source>
        <dbReference type="Proteomes" id="UP000039865"/>
    </source>
</evidence>
<dbReference type="Pfam" id="PF03061">
    <property type="entry name" value="4HBT"/>
    <property type="match status" value="1"/>
</dbReference>
<dbReference type="EMBL" id="CCKQ01016042">
    <property type="protein sequence ID" value="CDW87906.1"/>
    <property type="molecule type" value="Genomic_DNA"/>
</dbReference>
<evidence type="ECO:0000256" key="1">
    <source>
        <dbReference type="ARBA" id="ARBA00008324"/>
    </source>
</evidence>
<name>A0A078B0T8_STYLE</name>
<dbReference type="AlphaFoldDB" id="A0A078B0T8"/>
<accession>A0A078B0T8</accession>
<feature type="domain" description="Thioesterase" evidence="3">
    <location>
        <begin position="72"/>
        <end position="144"/>
    </location>
</feature>
<dbReference type="OrthoDB" id="46529at2759"/>
<dbReference type="CDD" id="cd03443">
    <property type="entry name" value="PaaI_thioesterase"/>
    <property type="match status" value="1"/>
</dbReference>
<evidence type="ECO:0000313" key="4">
    <source>
        <dbReference type="EMBL" id="CDW87906.1"/>
    </source>
</evidence>
<proteinExistence type="inferred from homology"/>
<dbReference type="Gene3D" id="3.10.129.10">
    <property type="entry name" value="Hotdog Thioesterase"/>
    <property type="match status" value="1"/>
</dbReference>
<dbReference type="Proteomes" id="UP000039865">
    <property type="component" value="Unassembled WGS sequence"/>
</dbReference>
<protein>
    <recommendedName>
        <fullName evidence="3">Thioesterase domain-containing protein</fullName>
    </recommendedName>
</protein>
<sequence>MQADKSKKQYKKEEVVQHIVDQLLLSKTDKYKNTFGKQYHDIIDLIDVKLDEGYVGVVHFKVKMPKFMVNGFGVGHGGALATLTDVLPLFAINGFDQRPVLSLKLTTEYLNQTPLEQDLLAIVRIHKIGKNAAFTDTTLINPQNNTRLVKGTLTISFVENRPKM</sequence>
<dbReference type="SUPFAM" id="SSF54637">
    <property type="entry name" value="Thioesterase/thiol ester dehydrase-isomerase"/>
    <property type="match status" value="1"/>
</dbReference>